<dbReference type="Proteomes" id="UP000470772">
    <property type="component" value="Unassembled WGS sequence"/>
</dbReference>
<accession>A0A6A9QNN5</accession>
<organism evidence="1 2">
    <name type="scientific">Sulfuracidifex metallicus DSM 6482 = JCM 9184</name>
    <dbReference type="NCBI Taxonomy" id="523847"/>
    <lineage>
        <taxon>Archaea</taxon>
        <taxon>Thermoproteota</taxon>
        <taxon>Thermoprotei</taxon>
        <taxon>Sulfolobales</taxon>
        <taxon>Sulfolobaceae</taxon>
        <taxon>Sulfuracidifex</taxon>
    </lineage>
</organism>
<dbReference type="EMBL" id="WGGD01000005">
    <property type="protein sequence ID" value="MUN28895.1"/>
    <property type="molecule type" value="Genomic_DNA"/>
</dbReference>
<name>A0A6A9QNN5_SULME</name>
<dbReference type="RefSeq" id="WP_054838550.1">
    <property type="nucleotide sequence ID" value="NZ_BBBY01000011.1"/>
</dbReference>
<dbReference type="OrthoDB" id="378199at2157"/>
<evidence type="ECO:0000313" key="2">
    <source>
        <dbReference type="Proteomes" id="UP000470772"/>
    </source>
</evidence>
<reference evidence="1 2" key="1">
    <citation type="submission" date="2019-10" db="EMBL/GenBank/DDBJ databases">
        <title>Sequencing and Assembly of Multiple Reported Metal-Biooxidizing Members of the Extremely Thermoacidophilic Archaeal Family Sulfolobaceae.</title>
        <authorList>
            <person name="Counts J.A."/>
            <person name="Kelly R.M."/>
        </authorList>
    </citation>
    <scope>NUCLEOTIDE SEQUENCE [LARGE SCALE GENOMIC DNA]</scope>
    <source>
        <strain evidence="1 2">DSM 6482</strain>
    </source>
</reference>
<dbReference type="AlphaFoldDB" id="A0A6A9QNN5"/>
<protein>
    <submittedName>
        <fullName evidence="1">Uncharacterized protein</fullName>
    </submittedName>
</protein>
<keyword evidence="2" id="KW-1185">Reference proteome</keyword>
<comment type="caution">
    <text evidence="1">The sequence shown here is derived from an EMBL/GenBank/DDBJ whole genome shotgun (WGS) entry which is preliminary data.</text>
</comment>
<gene>
    <name evidence="1" type="ORF">GC250_05450</name>
</gene>
<proteinExistence type="predicted"/>
<sequence length="89" mass="10057">MRKNNSEKSVEIFYGTSSEVADRLIEYMISTGFDIKSLPLQFRARSTIVTPKKVEIEIMGGVTITVIMKKNKVSFIVEETSRKGAIRVN</sequence>
<evidence type="ECO:0000313" key="1">
    <source>
        <dbReference type="EMBL" id="MUN28895.1"/>
    </source>
</evidence>